<dbReference type="EMBL" id="ANIY01004140">
    <property type="protein sequence ID" value="ETP31300.1"/>
    <property type="molecule type" value="Genomic_DNA"/>
</dbReference>
<gene>
    <name evidence="1" type="ORF">F442_19809</name>
</gene>
<dbReference type="InterPro" id="IPR012337">
    <property type="entry name" value="RNaseH-like_sf"/>
</dbReference>
<dbReference type="PANTHER" id="PTHR40866">
    <property type="entry name" value="BED-TYPE DOMAIN-CONTAINING PROTEIN"/>
    <property type="match status" value="1"/>
</dbReference>
<reference evidence="1 2" key="1">
    <citation type="submission" date="2013-11" db="EMBL/GenBank/DDBJ databases">
        <title>The Genome Sequence of Phytophthora parasitica P10297.</title>
        <authorList>
            <consortium name="The Broad Institute Genomics Platform"/>
            <person name="Russ C."/>
            <person name="Tyler B."/>
            <person name="Panabieres F."/>
            <person name="Shan W."/>
            <person name="Tripathy S."/>
            <person name="Grunwald N."/>
            <person name="Machado M."/>
            <person name="Johnson C.S."/>
            <person name="Walker B."/>
            <person name="Young S.K."/>
            <person name="Zeng Q."/>
            <person name="Gargeya S."/>
            <person name="Fitzgerald M."/>
            <person name="Haas B."/>
            <person name="Abouelleil A."/>
            <person name="Allen A.W."/>
            <person name="Alvarado L."/>
            <person name="Arachchi H.M."/>
            <person name="Berlin A.M."/>
            <person name="Chapman S.B."/>
            <person name="Gainer-Dewar J."/>
            <person name="Goldberg J."/>
            <person name="Griggs A."/>
            <person name="Gujja S."/>
            <person name="Hansen M."/>
            <person name="Howarth C."/>
            <person name="Imamovic A."/>
            <person name="Ireland A."/>
            <person name="Larimer J."/>
            <person name="McCowan C."/>
            <person name="Murphy C."/>
            <person name="Pearson M."/>
            <person name="Poon T.W."/>
            <person name="Priest M."/>
            <person name="Roberts A."/>
            <person name="Saif S."/>
            <person name="Shea T."/>
            <person name="Sisk P."/>
            <person name="Sykes S."/>
            <person name="Wortman J."/>
            <person name="Nusbaum C."/>
            <person name="Birren B."/>
        </authorList>
    </citation>
    <scope>NUCLEOTIDE SEQUENCE [LARGE SCALE GENOMIC DNA]</scope>
    <source>
        <strain evidence="1 2">P10297</strain>
    </source>
</reference>
<evidence type="ECO:0000313" key="1">
    <source>
        <dbReference type="EMBL" id="ETP31300.1"/>
    </source>
</evidence>
<protein>
    <recommendedName>
        <fullName evidence="3">HAT C-terminal dimerisation domain-containing protein</fullName>
    </recommendedName>
</protein>
<dbReference type="AlphaFoldDB" id="W2Y889"/>
<dbReference type="PANTHER" id="PTHR40866:SF1">
    <property type="entry name" value="BED-TYPE DOMAIN-CONTAINING PROTEIN"/>
    <property type="match status" value="1"/>
</dbReference>
<accession>W2Y889</accession>
<organism evidence="1 2">
    <name type="scientific">Phytophthora nicotianae P10297</name>
    <dbReference type="NCBI Taxonomy" id="1317064"/>
    <lineage>
        <taxon>Eukaryota</taxon>
        <taxon>Sar</taxon>
        <taxon>Stramenopiles</taxon>
        <taxon>Oomycota</taxon>
        <taxon>Peronosporomycetes</taxon>
        <taxon>Peronosporales</taxon>
        <taxon>Peronosporaceae</taxon>
        <taxon>Phytophthora</taxon>
    </lineage>
</organism>
<evidence type="ECO:0000313" key="2">
    <source>
        <dbReference type="Proteomes" id="UP000018948"/>
    </source>
</evidence>
<dbReference type="Proteomes" id="UP000018948">
    <property type="component" value="Unassembled WGS sequence"/>
</dbReference>
<name>W2Y889_PHYNI</name>
<proteinExistence type="predicted"/>
<dbReference type="SUPFAM" id="SSF53098">
    <property type="entry name" value="Ribonuclease H-like"/>
    <property type="match status" value="1"/>
</dbReference>
<evidence type="ECO:0008006" key="3">
    <source>
        <dbReference type="Google" id="ProtNLM"/>
    </source>
</evidence>
<comment type="caution">
    <text evidence="1">The sequence shown here is derived from an EMBL/GenBank/DDBJ whole genome shotgun (WGS) entry which is preliminary data.</text>
</comment>
<sequence>MDNLPLSFCESVETRRYTTPVSVNTLVSSIESVTKAVEKAIGEEMPDEFGLMLDDWSQDTEQFLAIYGCYDSPGGPRYPLLSMAPVMDEPDDHLNAEERMRAIVRFLPFFGKTINGCKFLVGDNCAVNKRLANLMNVPLVGCARHRLNLAVREFLVPFETALDQVQQLMRKHRTKPSCKMWMKTPLMPILRQDTRWSSTFSMLERYIRLREFLSANDDDMTDLLPSRAVHPPDAEIVHSPAFEAAVVKMLVGDAGLLTNEEARALEPFRVPAEALSTAEVTSSTAKEGFADQILNRRKIVANPSTYNLLSVIPPTSNRVERLFSIARAVVRHERHRLSPMTLEMILFLKVNGGFWDVATVDACLEK</sequence>